<dbReference type="Proteomes" id="UP000037035">
    <property type="component" value="Unassembled WGS sequence"/>
</dbReference>
<keyword evidence="3" id="KW-1185">Reference proteome</keyword>
<comment type="caution">
    <text evidence="2">The sequence shown here is derived from an EMBL/GenBank/DDBJ whole genome shotgun (WGS) entry which is preliminary data.</text>
</comment>
<dbReference type="AlphaFoldDB" id="A0A0L6VQM5"/>
<protein>
    <submittedName>
        <fullName evidence="2">Uncharacterized protein</fullName>
    </submittedName>
</protein>
<evidence type="ECO:0000313" key="2">
    <source>
        <dbReference type="EMBL" id="KNZ62495.1"/>
    </source>
</evidence>
<reference evidence="2 3" key="1">
    <citation type="submission" date="2015-08" db="EMBL/GenBank/DDBJ databases">
        <title>Next Generation Sequencing and Analysis of the Genome of Puccinia sorghi L Schw, the Causal Agent of Maize Common Rust.</title>
        <authorList>
            <person name="Rochi L."/>
            <person name="Burguener G."/>
            <person name="Darino M."/>
            <person name="Turjanski A."/>
            <person name="Kreff E."/>
            <person name="Dieguez M.J."/>
            <person name="Sacco F."/>
        </authorList>
    </citation>
    <scope>NUCLEOTIDE SEQUENCE [LARGE SCALE GENOMIC DNA]</scope>
    <source>
        <strain evidence="2 3">RO10H11247</strain>
    </source>
</reference>
<organism evidence="2 3">
    <name type="scientific">Puccinia sorghi</name>
    <dbReference type="NCBI Taxonomy" id="27349"/>
    <lineage>
        <taxon>Eukaryota</taxon>
        <taxon>Fungi</taxon>
        <taxon>Dikarya</taxon>
        <taxon>Basidiomycota</taxon>
        <taxon>Pucciniomycotina</taxon>
        <taxon>Pucciniomycetes</taxon>
        <taxon>Pucciniales</taxon>
        <taxon>Pucciniaceae</taxon>
        <taxon>Puccinia</taxon>
    </lineage>
</organism>
<sequence length="269" mass="30337">MGLEAGVGAGFSSDGLPAVRVAGNGWPVGKGRLRGNRGWGWAAGNWPAVVEQQGEGGGGGDGCNPPVGETPGKSQRGLQVHNNEIRWNIKYESCMYAFNAREVVDAMLCDEFLKFQDQITRQSCKQNCFTNLIHITDHIAKIFLPRKWRVIDLPVPLCWPIIIKQSKISRRRRQLEYQEEVLECEALVMATFPHPVFCLSYFVSRKKEQPVRARMIWKNERRTLHELITIISLNCSMFILILQKTGCKGSKEPLNMVEGISSHLSHFKS</sequence>
<accession>A0A0L6VQM5</accession>
<dbReference type="VEuPathDB" id="FungiDB:VP01_1263g4"/>
<evidence type="ECO:0000313" key="3">
    <source>
        <dbReference type="Proteomes" id="UP000037035"/>
    </source>
</evidence>
<gene>
    <name evidence="2" type="ORF">VP01_1263g4</name>
</gene>
<evidence type="ECO:0000256" key="1">
    <source>
        <dbReference type="SAM" id="MobiDB-lite"/>
    </source>
</evidence>
<name>A0A0L6VQM5_9BASI</name>
<dbReference type="EMBL" id="LAVV01002932">
    <property type="protein sequence ID" value="KNZ62495.1"/>
    <property type="molecule type" value="Genomic_DNA"/>
</dbReference>
<proteinExistence type="predicted"/>
<feature type="region of interest" description="Disordered" evidence="1">
    <location>
        <begin position="51"/>
        <end position="76"/>
    </location>
</feature>